<gene>
    <name evidence="3" type="ORF">DX914_05065</name>
</gene>
<evidence type="ECO:0000256" key="2">
    <source>
        <dbReference type="SAM" id="SignalP"/>
    </source>
</evidence>
<dbReference type="AlphaFoldDB" id="A0A371K3K9"/>
<proteinExistence type="predicted"/>
<evidence type="ECO:0008006" key="5">
    <source>
        <dbReference type="Google" id="ProtNLM"/>
    </source>
</evidence>
<feature type="chain" id="PRO_5016935483" description="CopL family metal-binding regulatory protein" evidence="2">
    <location>
        <begin position="22"/>
        <end position="135"/>
    </location>
</feature>
<accession>A0A371K3K9</accession>
<keyword evidence="2" id="KW-0732">Signal</keyword>
<dbReference type="RefSeq" id="WP_158549187.1">
    <property type="nucleotide sequence ID" value="NZ_QTSU01000001.1"/>
</dbReference>
<evidence type="ECO:0000256" key="1">
    <source>
        <dbReference type="SAM" id="MobiDB-lite"/>
    </source>
</evidence>
<evidence type="ECO:0000313" key="3">
    <source>
        <dbReference type="EMBL" id="RDZ28503.1"/>
    </source>
</evidence>
<feature type="compositionally biased region" description="Pro residues" evidence="1">
    <location>
        <begin position="124"/>
        <end position="135"/>
    </location>
</feature>
<comment type="caution">
    <text evidence="3">The sequence shown here is derived from an EMBL/GenBank/DDBJ whole genome shotgun (WGS) entry which is preliminary data.</text>
</comment>
<dbReference type="InterPro" id="IPR048034">
    <property type="entry name" value="CopL-like"/>
</dbReference>
<protein>
    <recommendedName>
        <fullName evidence="5">CopL family metal-binding regulatory protein</fullName>
    </recommendedName>
</protein>
<dbReference type="NCBIfam" id="NF033807">
    <property type="entry name" value="CopL_fam"/>
    <property type="match status" value="1"/>
</dbReference>
<organism evidence="3 4">
    <name type="scientific">Lysobacter silvisoli</name>
    <dbReference type="NCBI Taxonomy" id="2293254"/>
    <lineage>
        <taxon>Bacteria</taxon>
        <taxon>Pseudomonadati</taxon>
        <taxon>Pseudomonadota</taxon>
        <taxon>Gammaproteobacteria</taxon>
        <taxon>Lysobacterales</taxon>
        <taxon>Lysobacteraceae</taxon>
        <taxon>Lysobacter</taxon>
    </lineage>
</organism>
<feature type="signal peptide" evidence="2">
    <location>
        <begin position="1"/>
        <end position="21"/>
    </location>
</feature>
<dbReference type="EMBL" id="QTSU01000001">
    <property type="protein sequence ID" value="RDZ28503.1"/>
    <property type="molecule type" value="Genomic_DNA"/>
</dbReference>
<name>A0A371K3K9_9GAMM</name>
<feature type="region of interest" description="Disordered" evidence="1">
    <location>
        <begin position="114"/>
        <end position="135"/>
    </location>
</feature>
<dbReference type="Proteomes" id="UP000264492">
    <property type="component" value="Unassembled WGS sequence"/>
</dbReference>
<reference evidence="3 4" key="1">
    <citation type="submission" date="2018-08" db="EMBL/GenBank/DDBJ databases">
        <title>Lysobacter sp. zong2l5, whole genome shotgun sequence.</title>
        <authorList>
            <person name="Zhang X."/>
            <person name="Feng G."/>
            <person name="Zhu H."/>
        </authorList>
    </citation>
    <scope>NUCLEOTIDE SEQUENCE [LARGE SCALE GENOMIC DNA]</scope>
    <source>
        <strain evidence="4">zong2l5</strain>
    </source>
</reference>
<evidence type="ECO:0000313" key="4">
    <source>
        <dbReference type="Proteomes" id="UP000264492"/>
    </source>
</evidence>
<keyword evidence="4" id="KW-1185">Reference proteome</keyword>
<sequence length="135" mass="13344">MAILLRLLLCLGLILNGSVYAAASTQMQLNHLHTAVAAAQAAAAAAAELPPCHEGMSMAGMDHGAPPAAPAGHDGHAPDCCQTSTCTCDCLQPAPVAAAAVAVLGSEIGHASIAPPRPAGHAPPALPYPIRPPIG</sequence>